<sequence>MLIWIKSRKYCAYGGKKQRMDLNHELRYGNAQHPFHLEYNRRKGHFSMATDHMHRHYELYYLFGGERNYFIKNRIYPVRAGDLVLVPSNEVHKTSDTGVPNHERIVLYFNTEYFDQMADEEAELLLTPFHNDNRVLHLAEPDKLRIEQLLYDMLREIQDQSPGYELAVRHAAALTLLFAAREVMNPKYLPSEEAVSPAAARITEIARFISEHYQEPLTLGSLSEQFYLSPSHLSRTFKKYTGLGLIEYIGITRTKEAQRLLRETDERITVISELSGFENFSHFEKVFKSFSRMSPRSYRSGFRRKKT</sequence>
<dbReference type="SMART" id="SM00342">
    <property type="entry name" value="HTH_ARAC"/>
    <property type="match status" value="1"/>
</dbReference>
<dbReference type="InterPro" id="IPR014710">
    <property type="entry name" value="RmlC-like_jellyroll"/>
</dbReference>
<name>A0A7X3LEM6_9BACL</name>
<evidence type="ECO:0000259" key="4">
    <source>
        <dbReference type="PROSITE" id="PS01124"/>
    </source>
</evidence>
<dbReference type="InterPro" id="IPR037923">
    <property type="entry name" value="HTH-like"/>
</dbReference>
<keyword evidence="3" id="KW-0804">Transcription</keyword>
<evidence type="ECO:0000313" key="5">
    <source>
        <dbReference type="EMBL" id="MWV42696.1"/>
    </source>
</evidence>
<dbReference type="InterPro" id="IPR009057">
    <property type="entry name" value="Homeodomain-like_sf"/>
</dbReference>
<keyword evidence="1" id="KW-0805">Transcription regulation</keyword>
<dbReference type="GO" id="GO:0003700">
    <property type="term" value="F:DNA-binding transcription factor activity"/>
    <property type="evidence" value="ECO:0007669"/>
    <property type="project" value="InterPro"/>
</dbReference>
<dbReference type="Pfam" id="PF12833">
    <property type="entry name" value="HTH_18"/>
    <property type="match status" value="1"/>
</dbReference>
<accession>A0A7X3LEM6</accession>
<dbReference type="PANTHER" id="PTHR43280">
    <property type="entry name" value="ARAC-FAMILY TRANSCRIPTIONAL REGULATOR"/>
    <property type="match status" value="1"/>
</dbReference>
<keyword evidence="2" id="KW-0238">DNA-binding</keyword>
<dbReference type="Pfam" id="PF02311">
    <property type="entry name" value="AraC_binding"/>
    <property type="match status" value="1"/>
</dbReference>
<dbReference type="InterPro" id="IPR003313">
    <property type="entry name" value="AraC-bd"/>
</dbReference>
<dbReference type="SUPFAM" id="SSF51215">
    <property type="entry name" value="Regulatory protein AraC"/>
    <property type="match status" value="1"/>
</dbReference>
<evidence type="ECO:0000313" key="6">
    <source>
        <dbReference type="Proteomes" id="UP000460318"/>
    </source>
</evidence>
<dbReference type="Proteomes" id="UP000460318">
    <property type="component" value="Unassembled WGS sequence"/>
</dbReference>
<dbReference type="Gene3D" id="1.10.10.60">
    <property type="entry name" value="Homeodomain-like"/>
    <property type="match status" value="2"/>
</dbReference>
<evidence type="ECO:0000256" key="2">
    <source>
        <dbReference type="ARBA" id="ARBA00023125"/>
    </source>
</evidence>
<gene>
    <name evidence="5" type="ORF">GRF59_03565</name>
</gene>
<dbReference type="PANTHER" id="PTHR43280:SF2">
    <property type="entry name" value="HTH-TYPE TRANSCRIPTIONAL REGULATOR EXSA"/>
    <property type="match status" value="1"/>
</dbReference>
<dbReference type="InterPro" id="IPR018060">
    <property type="entry name" value="HTH_AraC"/>
</dbReference>
<evidence type="ECO:0000256" key="1">
    <source>
        <dbReference type="ARBA" id="ARBA00023015"/>
    </source>
</evidence>
<dbReference type="AlphaFoldDB" id="A0A7X3LEM6"/>
<dbReference type="GO" id="GO:0043565">
    <property type="term" value="F:sequence-specific DNA binding"/>
    <property type="evidence" value="ECO:0007669"/>
    <property type="project" value="InterPro"/>
</dbReference>
<feature type="domain" description="HTH araC/xylS-type" evidence="4">
    <location>
        <begin position="203"/>
        <end position="301"/>
    </location>
</feature>
<dbReference type="Gene3D" id="2.60.120.10">
    <property type="entry name" value="Jelly Rolls"/>
    <property type="match status" value="1"/>
</dbReference>
<protein>
    <submittedName>
        <fullName evidence="5">Helix-turn-helix domain-containing protein</fullName>
    </submittedName>
</protein>
<keyword evidence="6" id="KW-1185">Reference proteome</keyword>
<reference evidence="5 6" key="1">
    <citation type="submission" date="2019-12" db="EMBL/GenBank/DDBJ databases">
        <title>Paenibacillus sp. nov., an endophytic bacterium isolated from the stem of Dendrobium.</title>
        <authorList>
            <person name="Zhao R."/>
        </authorList>
    </citation>
    <scope>NUCLEOTIDE SEQUENCE [LARGE SCALE GENOMIC DNA]</scope>
    <source>
        <strain evidence="5 6">HJL G12</strain>
    </source>
</reference>
<dbReference type="SUPFAM" id="SSF46689">
    <property type="entry name" value="Homeodomain-like"/>
    <property type="match status" value="2"/>
</dbReference>
<proteinExistence type="predicted"/>
<dbReference type="PROSITE" id="PS01124">
    <property type="entry name" value="HTH_ARAC_FAMILY_2"/>
    <property type="match status" value="1"/>
</dbReference>
<organism evidence="5 6">
    <name type="scientific">Paenibacillus dendrobii</name>
    <dbReference type="NCBI Taxonomy" id="2691084"/>
    <lineage>
        <taxon>Bacteria</taxon>
        <taxon>Bacillati</taxon>
        <taxon>Bacillota</taxon>
        <taxon>Bacilli</taxon>
        <taxon>Bacillales</taxon>
        <taxon>Paenibacillaceae</taxon>
        <taxon>Paenibacillus</taxon>
    </lineage>
</organism>
<comment type="caution">
    <text evidence="5">The sequence shown here is derived from an EMBL/GenBank/DDBJ whole genome shotgun (WGS) entry which is preliminary data.</text>
</comment>
<evidence type="ECO:0000256" key="3">
    <source>
        <dbReference type="ARBA" id="ARBA00023163"/>
    </source>
</evidence>
<dbReference type="EMBL" id="WUBI01000001">
    <property type="protein sequence ID" value="MWV42696.1"/>
    <property type="molecule type" value="Genomic_DNA"/>
</dbReference>